<keyword evidence="11" id="KW-0472">Membrane</keyword>
<dbReference type="AlphaFoldDB" id="A0A8K0EFK5"/>
<feature type="domain" description="Fibronectin type-III" evidence="16">
    <location>
        <begin position="707"/>
        <end position="805"/>
    </location>
</feature>
<dbReference type="InterPro" id="IPR001507">
    <property type="entry name" value="ZP_dom"/>
</dbReference>
<dbReference type="CDD" id="cd00054">
    <property type="entry name" value="EGF_CA"/>
    <property type="match status" value="2"/>
</dbReference>
<evidence type="ECO:0000256" key="7">
    <source>
        <dbReference type="ARBA" id="ARBA00023157"/>
    </source>
</evidence>
<dbReference type="SUPFAM" id="SSF57196">
    <property type="entry name" value="EGF/Laminin"/>
    <property type="match status" value="2"/>
</dbReference>
<evidence type="ECO:0000256" key="11">
    <source>
        <dbReference type="SAM" id="Phobius"/>
    </source>
</evidence>
<keyword evidence="5 12" id="KW-0732">Signal</keyword>
<comment type="subcellular location">
    <subcellularLocation>
        <location evidence="1">Secreted</location>
        <location evidence="1">Extracellular space</location>
        <location evidence="1">Extracellular matrix</location>
    </subcellularLocation>
</comment>
<reference evidence="19" key="1">
    <citation type="submission" date="2022-01" db="EMBL/GenBank/DDBJ databases">
        <authorList>
            <person name="Braso-Vives M."/>
        </authorList>
    </citation>
    <scope>NUCLEOTIDE SEQUENCE</scope>
</reference>
<dbReference type="SMART" id="SM00202">
    <property type="entry name" value="SR"/>
    <property type="match status" value="2"/>
</dbReference>
<dbReference type="InterPro" id="IPR018097">
    <property type="entry name" value="EGF_Ca-bd_CS"/>
</dbReference>
<evidence type="ECO:0000256" key="1">
    <source>
        <dbReference type="ARBA" id="ARBA00004498"/>
    </source>
</evidence>
<feature type="domain" description="ZP" evidence="17">
    <location>
        <begin position="804"/>
        <end position="1060"/>
    </location>
</feature>
<dbReference type="SMART" id="SM00181">
    <property type="entry name" value="EGF"/>
    <property type="match status" value="3"/>
</dbReference>
<dbReference type="PANTHER" id="PTHR19331">
    <property type="entry name" value="SCAVENGER RECEPTOR DOMAIN-CONTAINING"/>
    <property type="match status" value="1"/>
</dbReference>
<dbReference type="Pfam" id="PF00041">
    <property type="entry name" value="fn3"/>
    <property type="match status" value="1"/>
</dbReference>
<evidence type="ECO:0000256" key="3">
    <source>
        <dbReference type="ARBA" id="ARBA00022530"/>
    </source>
</evidence>
<keyword evidence="7 10" id="KW-1015">Disulfide bond</keyword>
<dbReference type="PROSITE" id="PS00514">
    <property type="entry name" value="FIBRINOGEN_C_1"/>
    <property type="match status" value="1"/>
</dbReference>
<dbReference type="SMART" id="SM00179">
    <property type="entry name" value="EGF_CA"/>
    <property type="match status" value="2"/>
</dbReference>
<evidence type="ECO:0000256" key="4">
    <source>
        <dbReference type="ARBA" id="ARBA00022536"/>
    </source>
</evidence>
<feature type="transmembrane region" description="Helical" evidence="11">
    <location>
        <begin position="1102"/>
        <end position="1124"/>
    </location>
</feature>
<keyword evidence="11" id="KW-1133">Transmembrane helix</keyword>
<dbReference type="Gene3D" id="2.60.40.3210">
    <property type="entry name" value="Zona pellucida, ZP-N domain"/>
    <property type="match status" value="1"/>
</dbReference>
<feature type="signal peptide" evidence="12">
    <location>
        <begin position="1"/>
        <end position="20"/>
    </location>
</feature>
<dbReference type="EMBL" id="OV696700">
    <property type="protein sequence ID" value="CAH1246669.1"/>
    <property type="molecule type" value="Genomic_DNA"/>
</dbReference>
<feature type="domain" description="SRCR" evidence="15">
    <location>
        <begin position="148"/>
        <end position="248"/>
    </location>
</feature>
<dbReference type="InterPro" id="IPR016187">
    <property type="entry name" value="CTDL_fold"/>
</dbReference>
<evidence type="ECO:0000259" key="13">
    <source>
        <dbReference type="PROSITE" id="PS50026"/>
    </source>
</evidence>
<evidence type="ECO:0000259" key="14">
    <source>
        <dbReference type="PROSITE" id="PS50041"/>
    </source>
</evidence>
<keyword evidence="20" id="KW-1185">Reference proteome</keyword>
<dbReference type="Pfam" id="PF00100">
    <property type="entry name" value="Zona_pellucida"/>
    <property type="match status" value="1"/>
</dbReference>
<dbReference type="InterPro" id="IPR024731">
    <property type="entry name" value="NELL2-like_EGF"/>
</dbReference>
<dbReference type="Pfam" id="PF00147">
    <property type="entry name" value="Fibrinogen_C"/>
    <property type="match status" value="1"/>
</dbReference>
<feature type="disulfide bond" evidence="10">
    <location>
        <begin position="186"/>
        <end position="247"/>
    </location>
</feature>
<dbReference type="SMART" id="SM00034">
    <property type="entry name" value="CLECT"/>
    <property type="match status" value="1"/>
</dbReference>
<dbReference type="InterPro" id="IPR002181">
    <property type="entry name" value="Fibrinogen_a/b/g_C_dom"/>
</dbReference>
<feature type="domain" description="Fibrinogen C-terminal" evidence="18">
    <location>
        <begin position="386"/>
        <end position="627"/>
    </location>
</feature>
<evidence type="ECO:0000259" key="18">
    <source>
        <dbReference type="PROSITE" id="PS51406"/>
    </source>
</evidence>
<dbReference type="NCBIfam" id="NF040941">
    <property type="entry name" value="GGGWT_bact"/>
    <property type="match status" value="1"/>
</dbReference>
<comment type="similarity">
    <text evidence="2">Belongs to the tenascin family.</text>
</comment>
<feature type="disulfide bond" evidence="10">
    <location>
        <begin position="320"/>
        <end position="330"/>
    </location>
</feature>
<dbReference type="InterPro" id="IPR036056">
    <property type="entry name" value="Fibrinogen-like_C"/>
</dbReference>
<dbReference type="Gene3D" id="3.10.250.10">
    <property type="entry name" value="SRCR-like domain"/>
    <property type="match status" value="2"/>
</dbReference>
<dbReference type="PROSITE" id="PS50026">
    <property type="entry name" value="EGF_3"/>
    <property type="match status" value="2"/>
</dbReference>
<keyword evidence="3" id="KW-0272">Extracellular matrix</keyword>
<dbReference type="PROSITE" id="PS51034">
    <property type="entry name" value="ZP_2"/>
    <property type="match status" value="1"/>
</dbReference>
<feature type="disulfide bond" evidence="10">
    <location>
        <begin position="173"/>
        <end position="237"/>
    </location>
</feature>
<dbReference type="InterPro" id="IPR000742">
    <property type="entry name" value="EGF"/>
</dbReference>
<dbReference type="InterPro" id="IPR001881">
    <property type="entry name" value="EGF-like_Ca-bd_dom"/>
</dbReference>
<feature type="disulfide bond" evidence="10">
    <location>
        <begin position="289"/>
        <end position="350"/>
    </location>
</feature>
<dbReference type="PROSITE" id="PS00010">
    <property type="entry name" value="ASX_HYDROXYL"/>
    <property type="match status" value="2"/>
</dbReference>
<dbReference type="PROSITE" id="PS50853">
    <property type="entry name" value="FN3"/>
    <property type="match status" value="1"/>
</dbReference>
<dbReference type="GO" id="GO:0005509">
    <property type="term" value="F:calcium ion binding"/>
    <property type="evidence" value="ECO:0007669"/>
    <property type="project" value="InterPro"/>
</dbReference>
<evidence type="ECO:0000256" key="8">
    <source>
        <dbReference type="ARBA" id="ARBA00023180"/>
    </source>
</evidence>
<dbReference type="InterPro" id="IPR014716">
    <property type="entry name" value="Fibrinogen_a/b/g_C_1"/>
</dbReference>
<feature type="chain" id="PRO_5035467344" evidence="12">
    <location>
        <begin position="21"/>
        <end position="1170"/>
    </location>
</feature>
<dbReference type="GO" id="GO:0016020">
    <property type="term" value="C:membrane"/>
    <property type="evidence" value="ECO:0007669"/>
    <property type="project" value="InterPro"/>
</dbReference>
<evidence type="ECO:0000313" key="20">
    <source>
        <dbReference type="Proteomes" id="UP000838412"/>
    </source>
</evidence>
<feature type="disulfide bond" evidence="10">
    <location>
        <begin position="276"/>
        <end position="340"/>
    </location>
</feature>
<accession>A0A8K0EFK5</accession>
<dbReference type="SMART" id="SM00186">
    <property type="entry name" value="FBG"/>
    <property type="match status" value="1"/>
</dbReference>
<feature type="domain" description="EGF-like" evidence="13">
    <location>
        <begin position="667"/>
        <end position="709"/>
    </location>
</feature>
<dbReference type="PROSITE" id="PS01186">
    <property type="entry name" value="EGF_2"/>
    <property type="match status" value="1"/>
</dbReference>
<dbReference type="PROSITE" id="PS00420">
    <property type="entry name" value="SRCR_1"/>
    <property type="match status" value="2"/>
</dbReference>
<dbReference type="InterPro" id="IPR000152">
    <property type="entry name" value="EGF-type_Asp/Asn_hydroxyl_site"/>
</dbReference>
<dbReference type="CDD" id="cd00063">
    <property type="entry name" value="FN3"/>
    <property type="match status" value="1"/>
</dbReference>
<sequence length="1170" mass="128248">MDTRVLFTCVLVLMAAEATGQGYIKQGNELYKIYSEAKTHTAAREVCAADGGHLADDRTEAVHDFLVSTASDVDPSEDYWISLNDQEVEGSWVWSDGGRLGDGDFASWAPGKPNNDDCAKLSANKGFLWDDEKCDKSNYFICQVSLDIRLVGGGSDREGRVEVYHDGQWGTVCDDDFDLNDAKVVCRQLGFETATEAREDAAFGEGSGPIWLDEMDCEGSEENIVDCGHDGWGSHNCAHDQDAGVVCTKSIRLVDGSNAAEGRVEVYHDDQWGTVCDNKWDIDDAEVVCRALGFFGAQEAYDDSHFGAGSDPIWLDDVTCSGIETNLPKCQHRGWGIVDCSHSEEAGVACAACTAADTSLCHADATCSEEGNCVCNDGLRGDGLAAGTGCHEANCWEIYHNSGKTESGVYKLAIDGVDGTVDVYCDMETAGGGWTVIQRRIDGSVDFDRTWDEYKEGFGDKSGEHWLGNEIINSLTNQDKVYQLRVDLEDWEDNSVFQQYSFFAIGNEVNEYQLQLSRETSGPMSDENQPPVPFETQGNAGDSMGDNHLADFSTEDADNDVHTSEHCSREYGGDGGWWFTDCGASNLNGEYLTCEDECVFKKGVFWVDWRGASYSLKAVSMKIRPPVDECSLGWDNCHDEATCEDTTLGFTCECNVGYTGNGFSCTDVNECEDMYLQHDCDAQATCTNTDGSFTCSCNEGYFGDGVTCTALEFPDYGIDYVSLSWTLPLHDPDIGAYQVHYQHEGGQLQELSSPPAPEDTEATVQGLWANTDYTFTVTAFGEEGEEILKGSGKKTTERVVANAECANASMKLTIPLAGLPGVNVNSMRLLDGICQPTLREGELIFETGFTACGTVRQTNLENDRYIFINEARAEQETLNNGVVRGTAFRQSFQCEFLHQFEISQGREVLHNIPSPSVEVVNAVDGVLTINMNMYPSEDFSSPFDSDDFPVMVTSSDRLYFGLRLVTDLSVLELFTERCVATPTMDPDGSPQINIIQDGCKIEPTLEKDTERSNDMAEYFSVAAFSFLNADDSSMVYFHCTMLVCLKDDPTSRCKEGCIPATRRKRADRETRVRRESSSYAEAKLHLGPIMMDKEEAAGRASALSNVGVAVGAVAGFVGLLLLVVTAGHVMKRRAQGTNGKAEDRVGVDNNSFVMRGQMQRWGPRSAQQPQ</sequence>
<dbReference type="PROSITE" id="PS50287">
    <property type="entry name" value="SRCR_2"/>
    <property type="match status" value="2"/>
</dbReference>
<dbReference type="FunFam" id="3.10.250.10:FF:000011">
    <property type="entry name" value="Scavenger receptor class A member 5"/>
    <property type="match status" value="1"/>
</dbReference>
<dbReference type="InterPro" id="IPR020837">
    <property type="entry name" value="Fibrinogen_CS"/>
</dbReference>
<proteinExistence type="inferred from homology"/>
<evidence type="ECO:0000256" key="12">
    <source>
        <dbReference type="SAM" id="SignalP"/>
    </source>
</evidence>
<keyword evidence="11" id="KW-0812">Transmembrane</keyword>
<dbReference type="PROSITE" id="PS51406">
    <property type="entry name" value="FIBRINOGEN_C_2"/>
    <property type="match status" value="1"/>
</dbReference>
<name>A0A8K0EFK5_BRALA</name>
<dbReference type="Gene3D" id="3.10.100.10">
    <property type="entry name" value="Mannose-Binding Protein A, subunit A"/>
    <property type="match status" value="1"/>
</dbReference>
<dbReference type="InterPro" id="IPR055356">
    <property type="entry name" value="ZP-N"/>
</dbReference>
<dbReference type="SUPFAM" id="SSF56436">
    <property type="entry name" value="C-type lectin-like"/>
    <property type="match status" value="1"/>
</dbReference>
<dbReference type="SMART" id="SM00060">
    <property type="entry name" value="FN3"/>
    <property type="match status" value="1"/>
</dbReference>
<evidence type="ECO:0000256" key="2">
    <source>
        <dbReference type="ARBA" id="ARBA00008673"/>
    </source>
</evidence>
<dbReference type="FunFam" id="3.10.250.10:FF:000006">
    <property type="entry name" value="neurotrypsin isoform X2"/>
    <property type="match status" value="1"/>
</dbReference>
<evidence type="ECO:0000259" key="16">
    <source>
        <dbReference type="PROSITE" id="PS50853"/>
    </source>
</evidence>
<dbReference type="PROSITE" id="PS01187">
    <property type="entry name" value="EGF_CA"/>
    <property type="match status" value="1"/>
</dbReference>
<dbReference type="Pfam" id="PF12947">
    <property type="entry name" value="EGF_3"/>
    <property type="match status" value="2"/>
</dbReference>
<comment type="caution">
    <text evidence="9">Lacks conserved residue(s) required for the propagation of feature annotation.</text>
</comment>
<dbReference type="Pfam" id="PF00530">
    <property type="entry name" value="SRCR"/>
    <property type="match status" value="2"/>
</dbReference>
<dbReference type="Pfam" id="PF00059">
    <property type="entry name" value="Lectin_C"/>
    <property type="match status" value="1"/>
</dbReference>
<dbReference type="InterPro" id="IPR013783">
    <property type="entry name" value="Ig-like_fold"/>
</dbReference>
<dbReference type="CDD" id="cd00087">
    <property type="entry name" value="FReD"/>
    <property type="match status" value="1"/>
</dbReference>
<dbReference type="InterPro" id="IPR001304">
    <property type="entry name" value="C-type_lectin-like"/>
</dbReference>
<dbReference type="PROSITE" id="PS00615">
    <property type="entry name" value="C_TYPE_LECTIN_1"/>
    <property type="match status" value="1"/>
</dbReference>
<evidence type="ECO:0000256" key="9">
    <source>
        <dbReference type="PROSITE-ProRule" id="PRU00076"/>
    </source>
</evidence>
<dbReference type="Proteomes" id="UP000838412">
    <property type="component" value="Chromosome 15"/>
</dbReference>
<dbReference type="SMART" id="SM00241">
    <property type="entry name" value="ZP"/>
    <property type="match status" value="1"/>
</dbReference>
<dbReference type="Gene3D" id="3.90.215.10">
    <property type="entry name" value="Gamma Fibrinogen, chain A, domain 1"/>
    <property type="match status" value="1"/>
</dbReference>
<keyword evidence="3" id="KW-0964">Secreted</keyword>
<dbReference type="InterPro" id="IPR001190">
    <property type="entry name" value="SRCR"/>
</dbReference>
<feature type="domain" description="EGF-like" evidence="13">
    <location>
        <begin position="626"/>
        <end position="664"/>
    </location>
</feature>
<evidence type="ECO:0000256" key="5">
    <source>
        <dbReference type="ARBA" id="ARBA00022729"/>
    </source>
</evidence>
<keyword evidence="4 9" id="KW-0245">EGF-like domain</keyword>
<dbReference type="PRINTS" id="PR00258">
    <property type="entry name" value="SPERACTRCPTR"/>
</dbReference>
<gene>
    <name evidence="19" type="primary">PRSS12</name>
    <name evidence="19" type="ORF">BLAG_LOCUS8615</name>
</gene>
<dbReference type="SUPFAM" id="SSF56496">
    <property type="entry name" value="Fibrinogen C-terminal domain-like"/>
    <property type="match status" value="1"/>
</dbReference>
<dbReference type="InterPro" id="IPR055355">
    <property type="entry name" value="ZP-C"/>
</dbReference>
<dbReference type="InterPro" id="IPR018378">
    <property type="entry name" value="C-type_lectin_CS"/>
</dbReference>
<dbReference type="InterPro" id="IPR036772">
    <property type="entry name" value="SRCR-like_dom_sf"/>
</dbReference>
<evidence type="ECO:0000256" key="6">
    <source>
        <dbReference type="ARBA" id="ARBA00022737"/>
    </source>
</evidence>
<organism evidence="19 20">
    <name type="scientific">Branchiostoma lanceolatum</name>
    <name type="common">Common lancelet</name>
    <name type="synonym">Amphioxus lanceolatum</name>
    <dbReference type="NCBI Taxonomy" id="7740"/>
    <lineage>
        <taxon>Eukaryota</taxon>
        <taxon>Metazoa</taxon>
        <taxon>Chordata</taxon>
        <taxon>Cephalochordata</taxon>
        <taxon>Leptocardii</taxon>
        <taxon>Amphioxiformes</taxon>
        <taxon>Branchiostomatidae</taxon>
        <taxon>Branchiostoma</taxon>
    </lineage>
</organism>
<evidence type="ECO:0000313" key="19">
    <source>
        <dbReference type="EMBL" id="CAH1246669.1"/>
    </source>
</evidence>
<dbReference type="Pfam" id="PF23344">
    <property type="entry name" value="ZP-N"/>
    <property type="match status" value="1"/>
</dbReference>
<dbReference type="FunFam" id="2.10.25.10:FF:000038">
    <property type="entry name" value="Fibrillin 2"/>
    <property type="match status" value="1"/>
</dbReference>
<keyword evidence="8" id="KW-0325">Glycoprotein</keyword>
<evidence type="ECO:0000259" key="17">
    <source>
        <dbReference type="PROSITE" id="PS51034"/>
    </source>
</evidence>
<dbReference type="InterPro" id="IPR016186">
    <property type="entry name" value="C-type_lectin-like/link_sf"/>
</dbReference>
<dbReference type="InterPro" id="IPR042235">
    <property type="entry name" value="ZP-C_dom"/>
</dbReference>
<feature type="domain" description="C-type lectin" evidence="14">
    <location>
        <begin position="26"/>
        <end position="143"/>
    </location>
</feature>
<dbReference type="Gene3D" id="2.60.40.10">
    <property type="entry name" value="Immunoglobulins"/>
    <property type="match status" value="1"/>
</dbReference>
<dbReference type="SUPFAM" id="SSF56487">
    <property type="entry name" value="SRCR-like"/>
    <property type="match status" value="2"/>
</dbReference>
<feature type="domain" description="SRCR" evidence="15">
    <location>
        <begin position="251"/>
        <end position="351"/>
    </location>
</feature>
<dbReference type="Gene3D" id="2.10.25.10">
    <property type="entry name" value="Laminin"/>
    <property type="match status" value="2"/>
</dbReference>
<dbReference type="InterPro" id="IPR036116">
    <property type="entry name" value="FN3_sf"/>
</dbReference>
<dbReference type="PANTHER" id="PTHR19331:SF465">
    <property type="entry name" value="EGG PEPTIDE SPERACT RECEPTOR"/>
    <property type="match status" value="1"/>
</dbReference>
<dbReference type="InterPro" id="IPR003961">
    <property type="entry name" value="FN3_dom"/>
</dbReference>
<protein>
    <submittedName>
        <fullName evidence="19">PRSS12 protein</fullName>
    </submittedName>
</protein>
<dbReference type="SUPFAM" id="SSF49265">
    <property type="entry name" value="Fibronectin type III"/>
    <property type="match status" value="1"/>
</dbReference>
<evidence type="ECO:0000256" key="10">
    <source>
        <dbReference type="PROSITE-ProRule" id="PRU00196"/>
    </source>
</evidence>
<dbReference type="PROSITE" id="PS50041">
    <property type="entry name" value="C_TYPE_LECTIN_2"/>
    <property type="match status" value="1"/>
</dbReference>
<evidence type="ECO:0000259" key="15">
    <source>
        <dbReference type="PROSITE" id="PS50287"/>
    </source>
</evidence>
<dbReference type="Gene3D" id="2.60.40.4100">
    <property type="entry name" value="Zona pellucida, ZP-C domain"/>
    <property type="match status" value="1"/>
</dbReference>
<dbReference type="OrthoDB" id="10351905at2759"/>
<keyword evidence="6" id="KW-0677">Repeat</keyword>
<dbReference type="CDD" id="cd00037">
    <property type="entry name" value="CLECT"/>
    <property type="match status" value="1"/>
</dbReference>
<feature type="disulfide bond" evidence="10">
    <location>
        <begin position="217"/>
        <end position="227"/>
    </location>
</feature>